<proteinExistence type="predicted"/>
<dbReference type="EMBL" id="AJYA01000030">
    <property type="protein sequence ID" value="EIM75412.1"/>
    <property type="molecule type" value="Genomic_DNA"/>
</dbReference>
<dbReference type="AlphaFoldDB" id="I5C0R0"/>
<feature type="transmembrane region" description="Helical" evidence="1">
    <location>
        <begin position="116"/>
        <end position="135"/>
    </location>
</feature>
<reference evidence="2 3" key="1">
    <citation type="submission" date="2012-05" db="EMBL/GenBank/DDBJ databases">
        <title>Genome sequence of Nitritalea halalkaliphila LW7.</title>
        <authorList>
            <person name="Jangir P.K."/>
            <person name="Singh A."/>
            <person name="Shivaji S."/>
            <person name="Sharma R."/>
        </authorList>
    </citation>
    <scope>NUCLEOTIDE SEQUENCE [LARGE SCALE GENOMIC DNA]</scope>
    <source>
        <strain evidence="2 3">LW7</strain>
    </source>
</reference>
<evidence type="ECO:0000313" key="3">
    <source>
        <dbReference type="Proteomes" id="UP000005551"/>
    </source>
</evidence>
<keyword evidence="3" id="KW-1185">Reference proteome</keyword>
<accession>I5C0R0</accession>
<dbReference type="Proteomes" id="UP000005551">
    <property type="component" value="Unassembled WGS sequence"/>
</dbReference>
<keyword evidence="1" id="KW-1133">Transmembrane helix</keyword>
<feature type="transmembrane region" description="Helical" evidence="1">
    <location>
        <begin position="89"/>
        <end position="110"/>
    </location>
</feature>
<protein>
    <submittedName>
        <fullName evidence="2">Uncharacterized protein</fullName>
    </submittedName>
</protein>
<comment type="caution">
    <text evidence="2">The sequence shown here is derived from an EMBL/GenBank/DDBJ whole genome shotgun (WGS) entry which is preliminary data.</text>
</comment>
<keyword evidence="1" id="KW-0472">Membrane</keyword>
<name>I5C0R0_9BACT</name>
<organism evidence="2 3">
    <name type="scientific">Nitritalea halalkaliphila LW7</name>
    <dbReference type="NCBI Taxonomy" id="1189621"/>
    <lineage>
        <taxon>Bacteria</taxon>
        <taxon>Pseudomonadati</taxon>
        <taxon>Bacteroidota</taxon>
        <taxon>Cytophagia</taxon>
        <taxon>Cytophagales</taxon>
        <taxon>Cyclobacteriaceae</taxon>
        <taxon>Nitritalea</taxon>
    </lineage>
</organism>
<evidence type="ECO:0000313" key="2">
    <source>
        <dbReference type="EMBL" id="EIM75412.1"/>
    </source>
</evidence>
<keyword evidence="1" id="KW-0812">Transmembrane</keyword>
<dbReference type="STRING" id="1189621.A3SI_13442"/>
<feature type="transmembrane region" description="Helical" evidence="1">
    <location>
        <begin position="168"/>
        <end position="189"/>
    </location>
</feature>
<gene>
    <name evidence="2" type="ORF">A3SI_13442</name>
</gene>
<dbReference type="RefSeq" id="WP_009055869.1">
    <property type="nucleotide sequence ID" value="NZ_AJYA01000030.1"/>
</dbReference>
<feature type="transmembrane region" description="Helical" evidence="1">
    <location>
        <begin position="204"/>
        <end position="225"/>
    </location>
</feature>
<sequence>MKLTAKDIETLHYHINEKQIPYIEVRDEVLDHYQTALEQEDERSMKDVLAELDQTFTNSYCKEIADSYINQLRNEYPDLLKKKLIEMFAWRRLPITVFIVGVGLSFPYFFSNAKSLVHILNAFVLGLMAIETYMLQYSYPKRKTKHHYRLVDDKPTLARIQSRSLRGLGFLPGTIYLLLFFPLLFIYLGDIEGTGNSFLFNPPYIYSICLLTGLLVLFQIASFEVSKDRIKPRLQ</sequence>
<dbReference type="OrthoDB" id="838091at2"/>
<evidence type="ECO:0000256" key="1">
    <source>
        <dbReference type="SAM" id="Phobius"/>
    </source>
</evidence>